<keyword evidence="3" id="KW-1185">Reference proteome</keyword>
<gene>
    <name evidence="2" type="ORF">E2605_10440</name>
</gene>
<dbReference type="RefSeq" id="WP_134436412.1">
    <property type="nucleotide sequence ID" value="NZ_SOML01000006.1"/>
</dbReference>
<keyword evidence="1" id="KW-0812">Transmembrane</keyword>
<dbReference type="PROSITE" id="PS51257">
    <property type="entry name" value="PROKAR_LIPOPROTEIN"/>
    <property type="match status" value="1"/>
</dbReference>
<sequence length="289" mass="32915">MRKHHTEHYSQGYSYLNLLTITALLISASIFAGCSDDDNDNWEKTKLEGRPSKITSSTNGSIYFYYKSDKLIKIKEDKGSTSNFKYNGNELIEVTYSPTDKNVADGNSITTFSREGNIITAKSSGEPSFYAYTQEIELGDNGLPAKISDKSLKEPGPEGKDLIMAAPTYILYTYDDSGKNLIEKRIYDAKTNQLMTTYNYSYDSKPGIMSKTGLPGWFYIFREDSYNLNFMFLNYTNNLTKLSFKHSSENMNITTNFTYKYTDNGYPSWLSKHMDGDVEEASYDQAIEY</sequence>
<reference evidence="2 3" key="1">
    <citation type="submission" date="2019-03" db="EMBL/GenBank/DDBJ databases">
        <title>San Antonio Military Medical Center submission to MRSN (WRAIR), pending publication.</title>
        <authorList>
            <person name="Blyth D.M."/>
            <person name="Mccarthy S.L."/>
            <person name="Schall S.E."/>
            <person name="Stam J.A."/>
            <person name="Ong A.C."/>
            <person name="Mcgann P.T."/>
        </authorList>
    </citation>
    <scope>NUCLEOTIDE SEQUENCE [LARGE SCALE GENOMIC DNA]</scope>
    <source>
        <strain evidence="2 3">MRSN571793</strain>
    </source>
</reference>
<proteinExistence type="predicted"/>
<dbReference type="Proteomes" id="UP000297861">
    <property type="component" value="Unassembled WGS sequence"/>
</dbReference>
<keyword evidence="1" id="KW-1133">Transmembrane helix</keyword>
<organism evidence="2 3">
    <name type="scientific">Dysgonomonas capnocytophagoides</name>
    <dbReference type="NCBI Taxonomy" id="45254"/>
    <lineage>
        <taxon>Bacteria</taxon>
        <taxon>Pseudomonadati</taxon>
        <taxon>Bacteroidota</taxon>
        <taxon>Bacteroidia</taxon>
        <taxon>Bacteroidales</taxon>
        <taxon>Dysgonomonadaceae</taxon>
        <taxon>Dysgonomonas</taxon>
    </lineage>
</organism>
<keyword evidence="1" id="KW-0472">Membrane</keyword>
<evidence type="ECO:0000256" key="1">
    <source>
        <dbReference type="SAM" id="Phobius"/>
    </source>
</evidence>
<evidence type="ECO:0000313" key="3">
    <source>
        <dbReference type="Proteomes" id="UP000297861"/>
    </source>
</evidence>
<dbReference type="OrthoDB" id="1049477at2"/>
<evidence type="ECO:0000313" key="2">
    <source>
        <dbReference type="EMBL" id="TFD96008.1"/>
    </source>
</evidence>
<accession>A0A4Y8L1U1</accession>
<protein>
    <recommendedName>
        <fullName evidence="4">DUF4595 domain-containing protein</fullName>
    </recommendedName>
</protein>
<evidence type="ECO:0008006" key="4">
    <source>
        <dbReference type="Google" id="ProtNLM"/>
    </source>
</evidence>
<dbReference type="EMBL" id="SOML01000006">
    <property type="protein sequence ID" value="TFD96008.1"/>
    <property type="molecule type" value="Genomic_DNA"/>
</dbReference>
<comment type="caution">
    <text evidence="2">The sequence shown here is derived from an EMBL/GenBank/DDBJ whole genome shotgun (WGS) entry which is preliminary data.</text>
</comment>
<dbReference type="AlphaFoldDB" id="A0A4Y8L1U1"/>
<feature type="transmembrane region" description="Helical" evidence="1">
    <location>
        <begin position="12"/>
        <end position="32"/>
    </location>
</feature>
<name>A0A4Y8L1U1_9BACT</name>